<evidence type="ECO:0000313" key="2">
    <source>
        <dbReference type="EMBL" id="EFV43501.1"/>
    </source>
</evidence>
<evidence type="ECO:0008006" key="4">
    <source>
        <dbReference type="Google" id="ProtNLM"/>
    </source>
</evidence>
<keyword evidence="1" id="KW-0732">Signal</keyword>
<proteinExistence type="predicted"/>
<reference evidence="2 3" key="1">
    <citation type="submission" date="2010-10" db="EMBL/GenBank/DDBJ databases">
        <authorList>
            <consortium name="The Broad Institute Genome Sequencing Platform"/>
            <person name="Ward D."/>
            <person name="Earl A."/>
            <person name="Feldgarden M."/>
            <person name="Young S.K."/>
            <person name="Gargeya S."/>
            <person name="Zeng Q."/>
            <person name="Alvarado L."/>
            <person name="Berlin A."/>
            <person name="Bochicchio J."/>
            <person name="Chapman S.B."/>
            <person name="Chen Z."/>
            <person name="Freedman E."/>
            <person name="Gellesch M."/>
            <person name="Goldberg J."/>
            <person name="Griggs A."/>
            <person name="Gujja S."/>
            <person name="Heilman E."/>
            <person name="Heiman D."/>
            <person name="Howarth C."/>
            <person name="Mehta T."/>
            <person name="Neiman D."/>
            <person name="Pearson M."/>
            <person name="Roberts A."/>
            <person name="Saif S."/>
            <person name="Shea T."/>
            <person name="Shenoy N."/>
            <person name="Sisk P."/>
            <person name="Stolte C."/>
            <person name="Sykes S."/>
            <person name="White J."/>
            <person name="Yandava C."/>
            <person name="Allen-Vercoe E."/>
            <person name="Sibley C."/>
            <person name="Ambrose C.E."/>
            <person name="Strauss J."/>
            <person name="Daigneault M."/>
            <person name="Haas B."/>
            <person name="Nusbaum C."/>
            <person name="Birren B."/>
        </authorList>
    </citation>
    <scope>NUCLEOTIDE SEQUENCE [LARGE SCALE GENOMIC DNA]</scope>
    <source>
        <strain evidence="2 3">3_1_6</strain>
    </source>
</reference>
<accession>E5Y924</accession>
<dbReference type="RefSeq" id="WP_005028728.1">
    <property type="nucleotide sequence ID" value="NZ_KE150238.1"/>
</dbReference>
<dbReference type="AlphaFoldDB" id="E5Y924"/>
<feature type="signal peptide" evidence="1">
    <location>
        <begin position="1"/>
        <end position="21"/>
    </location>
</feature>
<feature type="chain" id="PRO_5003201049" description="Lipoprotein" evidence="1">
    <location>
        <begin position="22"/>
        <end position="248"/>
    </location>
</feature>
<keyword evidence="3" id="KW-1185">Reference proteome</keyword>
<protein>
    <recommendedName>
        <fullName evidence="4">Lipoprotein</fullName>
    </recommendedName>
</protein>
<sequence>MKKNILLFSCIALLAASPCSAGMLESLWNKYIPTEDGRPLSPPPSPVDIQKKNSVELLGTFTHNWKYQSTTHELFYEDHRALARSIYGLAIYAGDVDSSLDPQKFIEGVLGYHYRVTQVCAWLNAVVSQKTSSPELDEENLIGVLLSDGVIAIKGGNFVPTGKYSHILAASQGKKRSFSDNLRHERLHVFWDEDSVFRERAQQEWKTLSEEERQKIRKTLHQYAQENEAQLVEEWAVKRAETSRMSIE</sequence>
<dbReference type="OrthoDB" id="5519358at2"/>
<dbReference type="EMBL" id="ADCP02000001">
    <property type="protein sequence ID" value="EFV43501.1"/>
    <property type="molecule type" value="Genomic_DNA"/>
</dbReference>
<name>E5Y924_BILW3</name>
<organism evidence="2 3">
    <name type="scientific">Bilophila wadsworthia (strain 3_1_6)</name>
    <dbReference type="NCBI Taxonomy" id="563192"/>
    <lineage>
        <taxon>Bacteria</taxon>
        <taxon>Pseudomonadati</taxon>
        <taxon>Thermodesulfobacteriota</taxon>
        <taxon>Desulfovibrionia</taxon>
        <taxon>Desulfovibrionales</taxon>
        <taxon>Desulfovibrionaceae</taxon>
        <taxon>Bilophila</taxon>
    </lineage>
</organism>
<gene>
    <name evidence="2" type="ORF">HMPREF0179_02692</name>
</gene>
<comment type="caution">
    <text evidence="2">The sequence shown here is derived from an EMBL/GenBank/DDBJ whole genome shotgun (WGS) entry which is preliminary data.</text>
</comment>
<dbReference type="Proteomes" id="UP000006034">
    <property type="component" value="Unassembled WGS sequence"/>
</dbReference>
<evidence type="ECO:0000313" key="3">
    <source>
        <dbReference type="Proteomes" id="UP000006034"/>
    </source>
</evidence>
<dbReference type="HOGENOM" id="CLU_1118459_0_0_7"/>
<evidence type="ECO:0000256" key="1">
    <source>
        <dbReference type="SAM" id="SignalP"/>
    </source>
</evidence>
<dbReference type="STRING" id="563192.HMPREF0179_02692"/>
<reference evidence="2 3" key="2">
    <citation type="submission" date="2013-04" db="EMBL/GenBank/DDBJ databases">
        <title>The Genome Sequence of Bilophila wadsworthia 3_1_6.</title>
        <authorList>
            <consortium name="The Broad Institute Genomics Platform"/>
            <person name="Earl A."/>
            <person name="Ward D."/>
            <person name="Feldgarden M."/>
            <person name="Gevers D."/>
            <person name="Sibley C."/>
            <person name="Strauss J."/>
            <person name="Allen-Vercoe E."/>
            <person name="Walker B."/>
            <person name="Young S."/>
            <person name="Zeng Q."/>
            <person name="Gargeya S."/>
            <person name="Fitzgerald M."/>
            <person name="Haas B."/>
            <person name="Abouelleil A."/>
            <person name="Allen A.W."/>
            <person name="Alvarado L."/>
            <person name="Arachchi H.M."/>
            <person name="Berlin A.M."/>
            <person name="Chapman S.B."/>
            <person name="Gainer-Dewar J."/>
            <person name="Goldberg J."/>
            <person name="Griggs A."/>
            <person name="Gujja S."/>
            <person name="Hansen M."/>
            <person name="Howarth C."/>
            <person name="Imamovic A."/>
            <person name="Ireland A."/>
            <person name="Larimer J."/>
            <person name="McCowan C."/>
            <person name="Murphy C."/>
            <person name="Pearson M."/>
            <person name="Poon T.W."/>
            <person name="Priest M."/>
            <person name="Roberts A."/>
            <person name="Saif S."/>
            <person name="Shea T."/>
            <person name="Sisk P."/>
            <person name="Sykes S."/>
            <person name="Wortman J."/>
            <person name="Nusbaum C."/>
            <person name="Birren B."/>
        </authorList>
    </citation>
    <scope>NUCLEOTIDE SEQUENCE [LARGE SCALE GENOMIC DNA]</scope>
    <source>
        <strain evidence="2 3">3_1_6</strain>
    </source>
</reference>
<dbReference type="GeneID" id="78084915"/>